<evidence type="ECO:0000313" key="3">
    <source>
        <dbReference type="EMBL" id="MFC5650012.1"/>
    </source>
</evidence>
<dbReference type="Pfam" id="PF00144">
    <property type="entry name" value="Beta-lactamase"/>
    <property type="match status" value="1"/>
</dbReference>
<accession>A0ABW0VYC0</accession>
<protein>
    <submittedName>
        <fullName evidence="3">Serine hydrolase</fullName>
    </submittedName>
</protein>
<dbReference type="Pfam" id="PF00395">
    <property type="entry name" value="SLH"/>
    <property type="match status" value="2"/>
</dbReference>
<dbReference type="InterPro" id="IPR001119">
    <property type="entry name" value="SLH_dom"/>
</dbReference>
<sequence length="702" mass="75743">MKSRRIRSMTIIISAAVVLSLTSASVYAEQMNPIEFSVPVNLTQGASAVPAVPFANPEPALSDGPREAAEVQAFLDQLFASSSIKQKAGAVSVSVVRDGQVLAAKGYGIVDQIAKQPVSAEQTTFRIASVSKVFTAAAIIQLVDQGKLSLEDNIEKYLDGFKLTNPFNKPVTIANLLTHTTGFEIRDPNNSNFLFEPAAPAMALKDSIFTDFPPVVREPGTSYMYDNFASRLQGYIVEKVSGEAFGLYMANHMFKPLGMTSSSFTQTEDLENRLAVSYDAAGAAVPAYRLQPNPLPEGGMITTSADMARFMNAFMNSGKAADGTVILSPESVKAMSTYHMSIDPSVPDTTYGFEAPNPVQTKGLFTITKGGDILGFSSLLWLMPESKVGIFVTYNKNGDLRDALISAFMDHYYSGHTKDIGDPGYVQQSEEELRANFEGLYKDLRTSALVTRVTAAGPGKLITFDIVSGRHEFKQAGKLLFIDEAGSPLAFKLDDQGQVSYLKYPNPVGYAAKTPAAAGFPDIPDNHPFASYIHANQSIGLIKDDPNKPFRATDTVSRAEFIHALVQQFSLPPSANPSDFKDTGGSPYEAEIQAAKEIGLLTGTSKGNFEPNRPILREEAAVVIERLLAAVSGQQTPRLPAKLAPGTDYWAVSAVSLMVNLKLYGPEVSTAADGFTDYGSKRSLNKQELAVLQYSLLFPGSE</sequence>
<feature type="chain" id="PRO_5046085791" evidence="1">
    <location>
        <begin position="29"/>
        <end position="702"/>
    </location>
</feature>
<dbReference type="RefSeq" id="WP_379188563.1">
    <property type="nucleotide sequence ID" value="NZ_JBHSOW010000043.1"/>
</dbReference>
<dbReference type="Gene3D" id="3.40.710.10">
    <property type="entry name" value="DD-peptidase/beta-lactamase superfamily"/>
    <property type="match status" value="1"/>
</dbReference>
<feature type="domain" description="SLH" evidence="2">
    <location>
        <begin position="575"/>
        <end position="638"/>
    </location>
</feature>
<proteinExistence type="predicted"/>
<feature type="domain" description="SLH" evidence="2">
    <location>
        <begin position="516"/>
        <end position="574"/>
    </location>
</feature>
<evidence type="ECO:0000256" key="1">
    <source>
        <dbReference type="SAM" id="SignalP"/>
    </source>
</evidence>
<dbReference type="PANTHER" id="PTHR46825:SF9">
    <property type="entry name" value="BETA-LACTAMASE-RELATED DOMAIN-CONTAINING PROTEIN"/>
    <property type="match status" value="1"/>
</dbReference>
<dbReference type="Proteomes" id="UP001596047">
    <property type="component" value="Unassembled WGS sequence"/>
</dbReference>
<reference evidence="4" key="1">
    <citation type="journal article" date="2019" name="Int. J. Syst. Evol. Microbiol.">
        <title>The Global Catalogue of Microorganisms (GCM) 10K type strain sequencing project: providing services to taxonomists for standard genome sequencing and annotation.</title>
        <authorList>
            <consortium name="The Broad Institute Genomics Platform"/>
            <consortium name="The Broad Institute Genome Sequencing Center for Infectious Disease"/>
            <person name="Wu L."/>
            <person name="Ma J."/>
        </authorList>
    </citation>
    <scope>NUCLEOTIDE SEQUENCE [LARGE SCALE GENOMIC DNA]</scope>
    <source>
        <strain evidence="4">CGMCC 1.3240</strain>
    </source>
</reference>
<dbReference type="PANTHER" id="PTHR46825">
    <property type="entry name" value="D-ALANYL-D-ALANINE-CARBOXYPEPTIDASE/ENDOPEPTIDASE AMPH"/>
    <property type="match status" value="1"/>
</dbReference>
<gene>
    <name evidence="3" type="ORF">ACFPYJ_12955</name>
</gene>
<dbReference type="SUPFAM" id="SSF56601">
    <property type="entry name" value="beta-lactamase/transpeptidase-like"/>
    <property type="match status" value="1"/>
</dbReference>
<keyword evidence="3" id="KW-0378">Hydrolase</keyword>
<organism evidence="3 4">
    <name type="scientific">Paenibacillus solisilvae</name>
    <dbReference type="NCBI Taxonomy" id="2486751"/>
    <lineage>
        <taxon>Bacteria</taxon>
        <taxon>Bacillati</taxon>
        <taxon>Bacillota</taxon>
        <taxon>Bacilli</taxon>
        <taxon>Bacillales</taxon>
        <taxon>Paenibacillaceae</taxon>
        <taxon>Paenibacillus</taxon>
    </lineage>
</organism>
<dbReference type="GO" id="GO:0016787">
    <property type="term" value="F:hydrolase activity"/>
    <property type="evidence" value="ECO:0007669"/>
    <property type="project" value="UniProtKB-KW"/>
</dbReference>
<dbReference type="PROSITE" id="PS51272">
    <property type="entry name" value="SLH"/>
    <property type="match status" value="2"/>
</dbReference>
<feature type="signal peptide" evidence="1">
    <location>
        <begin position="1"/>
        <end position="28"/>
    </location>
</feature>
<keyword evidence="1" id="KW-0732">Signal</keyword>
<name>A0ABW0VYC0_9BACL</name>
<keyword evidence="4" id="KW-1185">Reference proteome</keyword>
<comment type="caution">
    <text evidence="3">The sequence shown here is derived from an EMBL/GenBank/DDBJ whole genome shotgun (WGS) entry which is preliminary data.</text>
</comment>
<evidence type="ECO:0000259" key="2">
    <source>
        <dbReference type="PROSITE" id="PS51272"/>
    </source>
</evidence>
<dbReference type="InterPro" id="IPR001466">
    <property type="entry name" value="Beta-lactam-related"/>
</dbReference>
<dbReference type="EMBL" id="JBHSOW010000043">
    <property type="protein sequence ID" value="MFC5650012.1"/>
    <property type="molecule type" value="Genomic_DNA"/>
</dbReference>
<dbReference type="InterPro" id="IPR012338">
    <property type="entry name" value="Beta-lactam/transpept-like"/>
</dbReference>
<dbReference type="InterPro" id="IPR050491">
    <property type="entry name" value="AmpC-like"/>
</dbReference>
<evidence type="ECO:0000313" key="4">
    <source>
        <dbReference type="Proteomes" id="UP001596047"/>
    </source>
</evidence>